<evidence type="ECO:0000313" key="18">
    <source>
        <dbReference type="Proteomes" id="UP000479190"/>
    </source>
</evidence>
<dbReference type="GO" id="GO:0003677">
    <property type="term" value="F:DNA binding"/>
    <property type="evidence" value="ECO:0007669"/>
    <property type="project" value="UniProtKB-UniRule"/>
</dbReference>
<evidence type="ECO:0000256" key="1">
    <source>
        <dbReference type="ARBA" id="ARBA00001966"/>
    </source>
</evidence>
<evidence type="ECO:0000256" key="5">
    <source>
        <dbReference type="ARBA" id="ARBA00022763"/>
    </source>
</evidence>
<protein>
    <recommendedName>
        <fullName evidence="14">Endonuclease III homolog</fullName>
        <ecNumber evidence="14">3.2.2.-</ecNumber>
        <ecNumber evidence="14">4.2.99.18</ecNumber>
    </recommendedName>
    <alternativeName>
        <fullName evidence="14">Bifunctional DNA N-glycosylase/DNA-(apurinic or apyrimidinic site) lyase</fullName>
        <shortName evidence="14">DNA glycosylase/AP lyase</shortName>
    </alternativeName>
</protein>
<evidence type="ECO:0000256" key="9">
    <source>
        <dbReference type="ARBA" id="ARBA00023014"/>
    </source>
</evidence>
<dbReference type="FunFam" id="1.10.340.30:FF:000005">
    <property type="entry name" value="Endonuclease III-like protein 1"/>
    <property type="match status" value="1"/>
</dbReference>
<gene>
    <name evidence="14" type="primary">NTH1</name>
    <name evidence="17" type="ORF">TBRA_LOCUS11190</name>
</gene>
<keyword evidence="5 14" id="KW-0227">DNA damage</keyword>
<dbReference type="Gene3D" id="1.10.340.30">
    <property type="entry name" value="Hypothetical protein, domain 2"/>
    <property type="match status" value="1"/>
</dbReference>
<evidence type="ECO:0000259" key="16">
    <source>
        <dbReference type="SMART" id="SM00478"/>
    </source>
</evidence>
<feature type="domain" description="HhH-GPD" evidence="16">
    <location>
        <begin position="173"/>
        <end position="324"/>
    </location>
</feature>
<dbReference type="HAMAP" id="MF_03183">
    <property type="entry name" value="Endonuclease_III_Nth"/>
    <property type="match status" value="1"/>
</dbReference>
<dbReference type="SUPFAM" id="SSF48150">
    <property type="entry name" value="DNA-glycosylase"/>
    <property type="match status" value="1"/>
</dbReference>
<dbReference type="InterPro" id="IPR003265">
    <property type="entry name" value="HhH-GPD_domain"/>
</dbReference>
<dbReference type="Pfam" id="PF00730">
    <property type="entry name" value="HhH-GPD"/>
    <property type="match status" value="1"/>
</dbReference>
<dbReference type="SMART" id="SM00478">
    <property type="entry name" value="ENDO3c"/>
    <property type="match status" value="1"/>
</dbReference>
<keyword evidence="8" id="KW-0408">Iron</keyword>
<dbReference type="CDD" id="cd00056">
    <property type="entry name" value="ENDO3c"/>
    <property type="match status" value="1"/>
</dbReference>
<keyword evidence="18" id="KW-1185">Reference proteome</keyword>
<feature type="compositionally biased region" description="Basic and acidic residues" evidence="15">
    <location>
        <begin position="40"/>
        <end position="55"/>
    </location>
</feature>
<dbReference type="FunFam" id="1.10.1670.10:FF:000003">
    <property type="entry name" value="Endonuclease III homolog"/>
    <property type="match status" value="1"/>
</dbReference>
<comment type="cofactor">
    <cofactor evidence="1">
        <name>[4Fe-4S] cluster</name>
        <dbReference type="ChEBI" id="CHEBI:49883"/>
    </cofactor>
</comment>
<sequence>MSKRVKLDSLLKAAAFQPATKRKLPGRKKAAETAEAVEQTDNKDKGNDEKVEVKSKTAAKTKKRKSPVKKDISVKVEDVSDSAECAATTAKTIEPEKIKSTRGKRKSTEDHDAKENNGSEQWFPKNWEQTLFNIRKMRESHTAPVDEMGCHKCADDEASGPVFRYLSLVSLMLSSQTKDQVTHAAVQRLREAKKCTPESIISVPDAELEKLIYPVGFYKRKTQYLKSVAKILIEQYNSDIPKTIKDLCKLPGVGPKMAHICMQVAWNETTGIGVDTHVHRISNRIGWVQKPTKTPEDTRMALEKWLPKDLWAEVNHLLVGFGQEICQPVRPKCSECINKSICPYTGKKYEF</sequence>
<feature type="compositionally biased region" description="Basic residues" evidence="15">
    <location>
        <begin position="57"/>
        <end position="67"/>
    </location>
</feature>
<evidence type="ECO:0000256" key="7">
    <source>
        <dbReference type="ARBA" id="ARBA00022946"/>
    </source>
</evidence>
<dbReference type="GO" id="GO:0000703">
    <property type="term" value="F:oxidized pyrimidine nucleobase lesion DNA N-glycosylase activity"/>
    <property type="evidence" value="ECO:0007669"/>
    <property type="project" value="UniProtKB-UniRule"/>
</dbReference>
<dbReference type="AlphaFoldDB" id="A0A6H5IRI5"/>
<comment type="subcellular location">
    <subcellularLocation>
        <location evidence="14">Nucleus</location>
    </subcellularLocation>
    <subcellularLocation>
        <location evidence="14">Mitochondrion</location>
    </subcellularLocation>
</comment>
<dbReference type="InterPro" id="IPR011257">
    <property type="entry name" value="DNA_glycosylase"/>
</dbReference>
<dbReference type="Gene3D" id="1.10.1670.10">
    <property type="entry name" value="Helix-hairpin-Helix base-excision DNA repair enzymes (C-terminal)"/>
    <property type="match status" value="1"/>
</dbReference>
<evidence type="ECO:0000256" key="12">
    <source>
        <dbReference type="ARBA" id="ARBA00023295"/>
    </source>
</evidence>
<name>A0A6H5IRI5_9HYME</name>
<dbReference type="InterPro" id="IPR004035">
    <property type="entry name" value="Endouclease-III_FeS-bd_BS"/>
</dbReference>
<feature type="compositionally biased region" description="Basic and acidic residues" evidence="15">
    <location>
        <begin position="106"/>
        <end position="117"/>
    </location>
</feature>
<keyword evidence="11 14" id="KW-0456">Lyase</keyword>
<evidence type="ECO:0000256" key="11">
    <source>
        <dbReference type="ARBA" id="ARBA00023239"/>
    </source>
</evidence>
<dbReference type="InterPro" id="IPR000445">
    <property type="entry name" value="HhH_motif"/>
</dbReference>
<evidence type="ECO:0000256" key="8">
    <source>
        <dbReference type="ARBA" id="ARBA00023004"/>
    </source>
</evidence>
<evidence type="ECO:0000256" key="4">
    <source>
        <dbReference type="ARBA" id="ARBA00022723"/>
    </source>
</evidence>
<keyword evidence="10 14" id="KW-0234">DNA repair</keyword>
<dbReference type="Pfam" id="PF00633">
    <property type="entry name" value="HHH"/>
    <property type="match status" value="1"/>
</dbReference>
<keyword evidence="7" id="KW-0809">Transit peptide</keyword>
<evidence type="ECO:0000256" key="13">
    <source>
        <dbReference type="ARBA" id="ARBA00044632"/>
    </source>
</evidence>
<keyword evidence="14" id="KW-0496">Mitochondrion</keyword>
<dbReference type="InterPro" id="IPR003651">
    <property type="entry name" value="Endonuclease3_FeS-loop_motif"/>
</dbReference>
<dbReference type="PROSITE" id="PS00764">
    <property type="entry name" value="ENDONUCLEASE_III_1"/>
    <property type="match status" value="1"/>
</dbReference>
<feature type="region of interest" description="Disordered" evidence="15">
    <location>
        <begin position="94"/>
        <end position="120"/>
    </location>
</feature>
<evidence type="ECO:0000256" key="15">
    <source>
        <dbReference type="SAM" id="MobiDB-lite"/>
    </source>
</evidence>
<dbReference type="GO" id="GO:0005634">
    <property type="term" value="C:nucleus"/>
    <property type="evidence" value="ECO:0007669"/>
    <property type="project" value="UniProtKB-SubCell"/>
</dbReference>
<dbReference type="OrthoDB" id="2099276at2759"/>
<keyword evidence="14" id="KW-0539">Nucleus</keyword>
<dbReference type="GO" id="GO:0006285">
    <property type="term" value="P:base-excision repair, AP site formation"/>
    <property type="evidence" value="ECO:0007669"/>
    <property type="project" value="UniProtKB-UniRule"/>
</dbReference>
<dbReference type="GO" id="GO:0046872">
    <property type="term" value="F:metal ion binding"/>
    <property type="evidence" value="ECO:0007669"/>
    <property type="project" value="UniProtKB-KW"/>
</dbReference>
<dbReference type="PANTHER" id="PTHR43286:SF1">
    <property type="entry name" value="ENDONUCLEASE III-LIKE PROTEIN 1"/>
    <property type="match status" value="1"/>
</dbReference>
<dbReference type="GO" id="GO:0005739">
    <property type="term" value="C:mitochondrion"/>
    <property type="evidence" value="ECO:0007669"/>
    <property type="project" value="UniProtKB-SubCell"/>
</dbReference>
<dbReference type="PROSITE" id="PS01155">
    <property type="entry name" value="ENDONUCLEASE_III_2"/>
    <property type="match status" value="1"/>
</dbReference>
<accession>A0A6H5IRI5</accession>
<dbReference type="GO" id="GO:0140078">
    <property type="term" value="F:class I DNA-(apurinic or apyrimidinic site) endonuclease activity"/>
    <property type="evidence" value="ECO:0007669"/>
    <property type="project" value="UniProtKB-EC"/>
</dbReference>
<keyword evidence="12 14" id="KW-0326">Glycosidase</keyword>
<reference evidence="17 18" key="1">
    <citation type="submission" date="2020-02" db="EMBL/GenBank/DDBJ databases">
        <authorList>
            <person name="Ferguson B K."/>
        </authorList>
    </citation>
    <scope>NUCLEOTIDE SEQUENCE [LARGE SCALE GENOMIC DNA]</scope>
</reference>
<evidence type="ECO:0000256" key="2">
    <source>
        <dbReference type="ARBA" id="ARBA00008343"/>
    </source>
</evidence>
<keyword evidence="3" id="KW-0004">4Fe-4S</keyword>
<dbReference type="InterPro" id="IPR023170">
    <property type="entry name" value="HhH_base_excis_C"/>
</dbReference>
<proteinExistence type="inferred from homology"/>
<keyword evidence="9" id="KW-0411">Iron-sulfur</keyword>
<dbReference type="EMBL" id="CADCXV010000962">
    <property type="protein sequence ID" value="CAB0039449.1"/>
    <property type="molecule type" value="Genomic_DNA"/>
</dbReference>
<dbReference type="Proteomes" id="UP000479190">
    <property type="component" value="Unassembled WGS sequence"/>
</dbReference>
<dbReference type="GO" id="GO:0051539">
    <property type="term" value="F:4 iron, 4 sulfur cluster binding"/>
    <property type="evidence" value="ECO:0007669"/>
    <property type="project" value="UniProtKB-KW"/>
</dbReference>
<evidence type="ECO:0000256" key="14">
    <source>
        <dbReference type="HAMAP-Rule" id="MF_03183"/>
    </source>
</evidence>
<comment type="function">
    <text evidence="14">Bifunctional DNA N-glycosylase with associated apurinic/apyrimidinic (AP) lyase function that catalyzes the first step in base excision repair (BER), the primary repair pathway for the repair of oxidative DNA damage. The DNA N-glycosylase activity releases the damaged DNA base from DNA by cleaving the N-glycosidic bond, leaving an AP site. The AP lyase activity cleaves the phosphodiester bond 3' to the AP site by a beta-elimination. Primarily recognizes and repairs oxidative base damage of pyrimidines.</text>
</comment>
<keyword evidence="6 14" id="KW-0378">Hydrolase</keyword>
<dbReference type="InterPro" id="IPR004036">
    <property type="entry name" value="Endonuclease-III-like_CS2"/>
</dbReference>
<dbReference type="SMART" id="SM00525">
    <property type="entry name" value="FES"/>
    <property type="match status" value="1"/>
</dbReference>
<dbReference type="InterPro" id="IPR030841">
    <property type="entry name" value="NTH1"/>
</dbReference>
<comment type="caution">
    <text evidence="14">Lacks conserved residue(s) required for the propagation of feature annotation.</text>
</comment>
<dbReference type="EC" id="3.2.2.-" evidence="14"/>
<dbReference type="EC" id="4.2.99.18" evidence="14"/>
<comment type="similarity">
    <text evidence="2 14">Belongs to the Nth/MutY family.</text>
</comment>
<evidence type="ECO:0000256" key="10">
    <source>
        <dbReference type="ARBA" id="ARBA00023204"/>
    </source>
</evidence>
<dbReference type="PANTHER" id="PTHR43286">
    <property type="entry name" value="ENDONUCLEASE III-LIKE PROTEIN 1"/>
    <property type="match status" value="1"/>
</dbReference>
<feature type="region of interest" description="Disordered" evidence="15">
    <location>
        <begin position="17"/>
        <end position="72"/>
    </location>
</feature>
<evidence type="ECO:0000313" key="17">
    <source>
        <dbReference type="EMBL" id="CAB0039449.1"/>
    </source>
</evidence>
<dbReference type="GO" id="GO:0006289">
    <property type="term" value="P:nucleotide-excision repair"/>
    <property type="evidence" value="ECO:0007669"/>
    <property type="project" value="TreeGrafter"/>
</dbReference>
<comment type="catalytic activity">
    <reaction evidence="13 14">
        <text>2'-deoxyribonucleotide-(2'-deoxyribose 5'-phosphate)-2'-deoxyribonucleotide-DNA = a 3'-end 2'-deoxyribonucleotide-(2,3-dehydro-2,3-deoxyribose 5'-phosphate)-DNA + a 5'-end 5'-phospho-2'-deoxyribonucleoside-DNA + H(+)</text>
        <dbReference type="Rhea" id="RHEA:66592"/>
        <dbReference type="Rhea" id="RHEA-COMP:13180"/>
        <dbReference type="Rhea" id="RHEA-COMP:16897"/>
        <dbReference type="Rhea" id="RHEA-COMP:17067"/>
        <dbReference type="ChEBI" id="CHEBI:15378"/>
        <dbReference type="ChEBI" id="CHEBI:136412"/>
        <dbReference type="ChEBI" id="CHEBI:157695"/>
        <dbReference type="ChEBI" id="CHEBI:167181"/>
        <dbReference type="EC" id="4.2.99.18"/>
    </reaction>
</comment>
<organism evidence="17 18">
    <name type="scientific">Trichogramma brassicae</name>
    <dbReference type="NCBI Taxonomy" id="86971"/>
    <lineage>
        <taxon>Eukaryota</taxon>
        <taxon>Metazoa</taxon>
        <taxon>Ecdysozoa</taxon>
        <taxon>Arthropoda</taxon>
        <taxon>Hexapoda</taxon>
        <taxon>Insecta</taxon>
        <taxon>Pterygota</taxon>
        <taxon>Neoptera</taxon>
        <taxon>Endopterygota</taxon>
        <taxon>Hymenoptera</taxon>
        <taxon>Apocrita</taxon>
        <taxon>Proctotrupomorpha</taxon>
        <taxon>Chalcidoidea</taxon>
        <taxon>Trichogrammatidae</taxon>
        <taxon>Trichogramma</taxon>
    </lineage>
</organism>
<evidence type="ECO:0000256" key="6">
    <source>
        <dbReference type="ARBA" id="ARBA00022801"/>
    </source>
</evidence>
<evidence type="ECO:0000256" key="3">
    <source>
        <dbReference type="ARBA" id="ARBA00022485"/>
    </source>
</evidence>
<keyword evidence="4" id="KW-0479">Metal-binding</keyword>